<accession>A0ABW8D8X4</accession>
<evidence type="ECO:0000256" key="8">
    <source>
        <dbReference type="ARBA" id="ARBA00022825"/>
    </source>
</evidence>
<dbReference type="PIRSF" id="PIRSF032067">
    <property type="entry name" value="Cyanophycinase"/>
    <property type="match status" value="1"/>
</dbReference>
<dbReference type="PANTHER" id="PTHR36175">
    <property type="entry name" value="CYANOPHYCINASE"/>
    <property type="match status" value="1"/>
</dbReference>
<name>A0ABW8D8X4_9GAMM</name>
<dbReference type="Proteomes" id="UP001615550">
    <property type="component" value="Unassembled WGS sequence"/>
</dbReference>
<keyword evidence="9" id="KW-0121">Carboxypeptidase</keyword>
<proteinExistence type="inferred from homology"/>
<keyword evidence="10" id="KW-1185">Reference proteome</keyword>
<evidence type="ECO:0000256" key="4">
    <source>
        <dbReference type="ARBA" id="ARBA00013115"/>
    </source>
</evidence>
<comment type="catalytic activity">
    <reaction evidence="1">
        <text>[L-4-(L-arginin-2-N-yl)aspartate](n) + H2O = [L-4-(L-arginin-2-N-yl)aspartate](n-1) + L-4-(L-arginin-2-N-yl)aspartate</text>
        <dbReference type="Rhea" id="RHEA:12845"/>
        <dbReference type="Rhea" id="RHEA-COMP:13728"/>
        <dbReference type="Rhea" id="RHEA-COMP:13734"/>
        <dbReference type="ChEBI" id="CHEBI:15377"/>
        <dbReference type="ChEBI" id="CHEBI:137986"/>
        <dbReference type="ChEBI" id="CHEBI:137991"/>
        <dbReference type="EC" id="3.4.15.6"/>
    </reaction>
</comment>
<evidence type="ECO:0000256" key="3">
    <source>
        <dbReference type="ARBA" id="ARBA00006534"/>
    </source>
</evidence>
<dbReference type="PANTHER" id="PTHR36175:SF1">
    <property type="entry name" value="CYANOPHYCINASE"/>
    <property type="match status" value="1"/>
</dbReference>
<evidence type="ECO:0000313" key="9">
    <source>
        <dbReference type="EMBL" id="MFJ1269165.1"/>
    </source>
</evidence>
<keyword evidence="7 9" id="KW-0378">Hydrolase</keyword>
<protein>
    <recommendedName>
        <fullName evidence="5">Cyanophycinase</fullName>
        <ecNumber evidence="4">3.4.15.6</ecNumber>
    </recommendedName>
</protein>
<evidence type="ECO:0000256" key="5">
    <source>
        <dbReference type="ARBA" id="ARBA00015719"/>
    </source>
</evidence>
<keyword evidence="6" id="KW-0645">Protease</keyword>
<dbReference type="RefSeq" id="WP_400187989.1">
    <property type="nucleotide sequence ID" value="NZ_JBGORX010000004.1"/>
</dbReference>
<dbReference type="InterPro" id="IPR011811">
    <property type="entry name" value="Peptidase_S51_cyanophycinase"/>
</dbReference>
<dbReference type="InterPro" id="IPR005320">
    <property type="entry name" value="Peptidase_S51"/>
</dbReference>
<sequence length="277" mass="30647">MSNKGTLFLIGGGEDKVGSPPDIMEYTSEFTRYELLRELIPHAKERTIEVITSASKIQESIKNTYQKVFNKLGYEKIDFIPIADRTETNSTAYLKRVQEAGVIFFTGGNQFRLSTILGGTPLINMIKDRYHTDADFLVAGTSAGAMVMSSVMMKTGGRTEALIYNNLHTSSGFGLVPNYIIDTHFIKRGRFGRLAHAIIMNPEQLGLGLGEDTGLMIKPGNKAECLGSGMTVIIDGRQIGQTNIREAEEGEAIYVENLKVHLLVKGCHFLMDEVKFQ</sequence>
<comment type="similarity">
    <text evidence="3">Belongs to the peptidase S51 family.</text>
</comment>
<evidence type="ECO:0000313" key="10">
    <source>
        <dbReference type="Proteomes" id="UP001615550"/>
    </source>
</evidence>
<dbReference type="Pfam" id="PF03575">
    <property type="entry name" value="Peptidase_S51"/>
    <property type="match status" value="1"/>
</dbReference>
<dbReference type="GO" id="GO:0004180">
    <property type="term" value="F:carboxypeptidase activity"/>
    <property type="evidence" value="ECO:0007669"/>
    <property type="project" value="UniProtKB-KW"/>
</dbReference>
<gene>
    <name evidence="9" type="ORF">ACD661_11415</name>
</gene>
<keyword evidence="8" id="KW-0720">Serine protease</keyword>
<dbReference type="EC" id="3.4.15.6" evidence="4"/>
<evidence type="ECO:0000256" key="7">
    <source>
        <dbReference type="ARBA" id="ARBA00022801"/>
    </source>
</evidence>
<evidence type="ECO:0000256" key="6">
    <source>
        <dbReference type="ARBA" id="ARBA00022670"/>
    </source>
</evidence>
<evidence type="ECO:0000256" key="1">
    <source>
        <dbReference type="ARBA" id="ARBA00001092"/>
    </source>
</evidence>
<dbReference type="NCBIfam" id="TIGR02069">
    <property type="entry name" value="cyanophycinase"/>
    <property type="match status" value="1"/>
</dbReference>
<dbReference type="CDD" id="cd03145">
    <property type="entry name" value="GAT1_cyanophycinase"/>
    <property type="match status" value="1"/>
</dbReference>
<dbReference type="SUPFAM" id="SSF52317">
    <property type="entry name" value="Class I glutamine amidotransferase-like"/>
    <property type="match status" value="1"/>
</dbReference>
<dbReference type="InterPro" id="IPR029062">
    <property type="entry name" value="Class_I_gatase-like"/>
</dbReference>
<dbReference type="GO" id="GO:0008241">
    <property type="term" value="F:peptidyl-dipeptidase activity"/>
    <property type="evidence" value="ECO:0007669"/>
    <property type="project" value="UniProtKB-EC"/>
</dbReference>
<dbReference type="EMBL" id="JBGORX010000004">
    <property type="protein sequence ID" value="MFJ1269165.1"/>
    <property type="molecule type" value="Genomic_DNA"/>
</dbReference>
<organism evidence="9 10">
    <name type="scientific">Legionella lytica</name>
    <dbReference type="NCBI Taxonomy" id="96232"/>
    <lineage>
        <taxon>Bacteria</taxon>
        <taxon>Pseudomonadati</taxon>
        <taxon>Pseudomonadota</taxon>
        <taxon>Gammaproteobacteria</taxon>
        <taxon>Legionellales</taxon>
        <taxon>Legionellaceae</taxon>
        <taxon>Legionella</taxon>
    </lineage>
</organism>
<comment type="caution">
    <text evidence="9">The sequence shown here is derived from an EMBL/GenBank/DDBJ whole genome shotgun (WGS) entry which is preliminary data.</text>
</comment>
<dbReference type="Gene3D" id="3.40.50.880">
    <property type="match status" value="1"/>
</dbReference>
<comment type="function">
    <text evidence="2">Exopeptidase that catalyzes the hydrolytic cleavage of multi-L-arginyl-poly-L-aspartic acid (cyanophycin; a water-insoluble reserve polymer) into aspartate-arginine dipeptides.</text>
</comment>
<reference evidence="9 10" key="1">
    <citation type="submission" date="2024-08" db="EMBL/GenBank/DDBJ databases">
        <title>Draft Genome Sequence of Legionella lytica strain DSB2004, Isolated From a Fire Sprinkler System.</title>
        <authorList>
            <person name="Everhart A.D."/>
            <person name="Kidane D.T."/>
            <person name="Farone A.L."/>
            <person name="Farone M.B."/>
        </authorList>
    </citation>
    <scope>NUCLEOTIDE SEQUENCE [LARGE SCALE GENOMIC DNA]</scope>
    <source>
        <strain evidence="9 10">DSB2004</strain>
    </source>
</reference>
<evidence type="ECO:0000256" key="2">
    <source>
        <dbReference type="ARBA" id="ARBA00002039"/>
    </source>
</evidence>